<dbReference type="EnsemblPlants" id="AES98045">
    <property type="protein sequence ID" value="AES98045"/>
    <property type="gene ID" value="MTR_5g063520"/>
</dbReference>
<evidence type="ECO:0000256" key="1">
    <source>
        <dbReference type="SAM" id="SignalP"/>
    </source>
</evidence>
<dbReference type="EMBL" id="CM001221">
    <property type="protein sequence ID" value="AES98045.1"/>
    <property type="molecule type" value="Genomic_DNA"/>
</dbReference>
<dbReference type="InterPro" id="IPR009810">
    <property type="entry name" value="Nodulin_late_dom"/>
</dbReference>
<dbReference type="Proteomes" id="UP000265566">
    <property type="component" value="Chromosome 5"/>
</dbReference>
<sequence length="60" mass="6928">MAKFSMFVYALINFLSLFLVETAITNIRCVSDDDCPKVIKPLVMKCIGNYCYFFMIYEGP</sequence>
<accession>A7KH99</accession>
<dbReference type="PaxDb" id="3880-AES98045"/>
<evidence type="ECO:0000313" key="4">
    <source>
        <dbReference type="EMBL" id="AES98045.1"/>
    </source>
</evidence>
<evidence type="ECO:0000259" key="2">
    <source>
        <dbReference type="Pfam" id="PF07127"/>
    </source>
</evidence>
<reference evidence="5" key="5">
    <citation type="journal article" date="2018" name="Nat. Plants">
        <title>Whole-genome landscape of Medicago truncatula symbiotic genes.</title>
        <authorList>
            <person name="Pecrix Y."/>
            <person name="Gamas P."/>
            <person name="Carrere S."/>
        </authorList>
    </citation>
    <scope>NUCLEOTIDE SEQUENCE</scope>
    <source>
        <tissue evidence="5">Leaves</tissue>
    </source>
</reference>
<reference evidence="4 7" key="3">
    <citation type="journal article" date="2014" name="BMC Genomics">
        <title>An improved genome release (version Mt4.0) for the model legume Medicago truncatula.</title>
        <authorList>
            <person name="Tang H."/>
            <person name="Krishnakumar V."/>
            <person name="Bidwell S."/>
            <person name="Rosen B."/>
            <person name="Chan A."/>
            <person name="Zhou S."/>
            <person name="Gentzbittel L."/>
            <person name="Childs K.L."/>
            <person name="Yandell M."/>
            <person name="Gundlach H."/>
            <person name="Mayer K.F."/>
            <person name="Schwartz D.C."/>
            <person name="Town C.D."/>
        </authorList>
    </citation>
    <scope>GENOME REANNOTATION</scope>
    <source>
        <strain evidence="6 7">cv. Jemalong A17</strain>
    </source>
</reference>
<dbReference type="EMBL" id="EF414320">
    <property type="protein sequence ID" value="ABS31406.1"/>
    <property type="molecule type" value="mRNA"/>
</dbReference>
<dbReference type="AlphaFoldDB" id="A7KH99"/>
<evidence type="ECO:0000313" key="3">
    <source>
        <dbReference type="EMBL" id="ABS31406.1"/>
    </source>
</evidence>
<evidence type="ECO:0000313" key="6">
    <source>
        <dbReference type="EnsemblPlants" id="AES98045"/>
    </source>
</evidence>
<feature type="domain" description="Late nodulin" evidence="2">
    <location>
        <begin position="1"/>
        <end position="52"/>
    </location>
</feature>
<reference evidence="6" key="4">
    <citation type="submission" date="2015-04" db="UniProtKB">
        <authorList>
            <consortium name="EnsemblPlants"/>
        </authorList>
    </citation>
    <scope>IDENTIFICATION</scope>
    <source>
        <strain evidence="6">cv. Jemalong A17</strain>
    </source>
</reference>
<dbReference type="GO" id="GO:0046872">
    <property type="term" value="F:metal ion binding"/>
    <property type="evidence" value="ECO:0007669"/>
    <property type="project" value="InterPro"/>
</dbReference>
<keyword evidence="7" id="KW-1185">Reference proteome</keyword>
<dbReference type="Pfam" id="PF07127">
    <property type="entry name" value="Nodulin_late"/>
    <property type="match status" value="1"/>
</dbReference>
<proteinExistence type="evidence at transcript level"/>
<dbReference type="HOGENOM" id="CLU_181053_6_1_1"/>
<dbReference type="Proteomes" id="UP000002051">
    <property type="component" value="Chromosome 5"/>
</dbReference>
<evidence type="ECO:0000313" key="7">
    <source>
        <dbReference type="Proteomes" id="UP000002051"/>
    </source>
</evidence>
<gene>
    <name evidence="4" type="ordered locus">MTR_5g063520</name>
    <name evidence="5" type="ORF">MtrunA17_Chr5g0425871</name>
</gene>
<feature type="signal peptide" evidence="1">
    <location>
        <begin position="1"/>
        <end position="22"/>
    </location>
</feature>
<evidence type="ECO:0000313" key="5">
    <source>
        <dbReference type="EMBL" id="RHN56112.1"/>
    </source>
</evidence>
<dbReference type="Gramene" id="rna31453">
    <property type="protein sequence ID" value="RHN56112.1"/>
    <property type="gene ID" value="gene31453"/>
</dbReference>
<keyword evidence="1" id="KW-0732">Signal</keyword>
<organism evidence="3">
    <name type="scientific">Medicago truncatula</name>
    <name type="common">Barrel medic</name>
    <name type="synonym">Medicago tribuloides</name>
    <dbReference type="NCBI Taxonomy" id="3880"/>
    <lineage>
        <taxon>Eukaryota</taxon>
        <taxon>Viridiplantae</taxon>
        <taxon>Streptophyta</taxon>
        <taxon>Embryophyta</taxon>
        <taxon>Tracheophyta</taxon>
        <taxon>Spermatophyta</taxon>
        <taxon>Magnoliopsida</taxon>
        <taxon>eudicotyledons</taxon>
        <taxon>Gunneridae</taxon>
        <taxon>Pentapetalae</taxon>
        <taxon>rosids</taxon>
        <taxon>fabids</taxon>
        <taxon>Fabales</taxon>
        <taxon>Fabaceae</taxon>
        <taxon>Papilionoideae</taxon>
        <taxon>50 kb inversion clade</taxon>
        <taxon>NPAAA clade</taxon>
        <taxon>Hologalegina</taxon>
        <taxon>IRL clade</taxon>
        <taxon>Trifolieae</taxon>
        <taxon>Medicago</taxon>
    </lineage>
</organism>
<reference evidence="4 7" key="2">
    <citation type="journal article" date="2011" name="Nature">
        <title>The Medicago genome provides insight into the evolution of rhizobial symbioses.</title>
        <authorList>
            <person name="Young N.D."/>
            <person name="Debelle F."/>
            <person name="Oldroyd G.E."/>
            <person name="Geurts R."/>
            <person name="Cannon S.B."/>
            <person name="Udvardi M.K."/>
            <person name="Benedito V.A."/>
            <person name="Mayer K.F."/>
            <person name="Gouzy J."/>
            <person name="Schoof H."/>
            <person name="Van de Peer Y."/>
            <person name="Proost S."/>
            <person name="Cook D.R."/>
            <person name="Meyers B.C."/>
            <person name="Spannagl M."/>
            <person name="Cheung F."/>
            <person name="De Mita S."/>
            <person name="Krishnakumar V."/>
            <person name="Gundlach H."/>
            <person name="Zhou S."/>
            <person name="Mudge J."/>
            <person name="Bharti A.K."/>
            <person name="Murray J.D."/>
            <person name="Naoumkina M.A."/>
            <person name="Rosen B."/>
            <person name="Silverstein K.A."/>
            <person name="Tang H."/>
            <person name="Rombauts S."/>
            <person name="Zhao P.X."/>
            <person name="Zhou P."/>
            <person name="Barbe V."/>
            <person name="Bardou P."/>
            <person name="Bechner M."/>
            <person name="Bellec A."/>
            <person name="Berger A."/>
            <person name="Berges H."/>
            <person name="Bidwell S."/>
            <person name="Bisseling T."/>
            <person name="Choisne N."/>
            <person name="Couloux A."/>
            <person name="Denny R."/>
            <person name="Deshpande S."/>
            <person name="Dai X."/>
            <person name="Doyle J.J."/>
            <person name="Dudez A.M."/>
            <person name="Farmer A.D."/>
            <person name="Fouteau S."/>
            <person name="Franken C."/>
            <person name="Gibelin C."/>
            <person name="Gish J."/>
            <person name="Goldstein S."/>
            <person name="Gonzalez A.J."/>
            <person name="Green P.J."/>
            <person name="Hallab A."/>
            <person name="Hartog M."/>
            <person name="Hua A."/>
            <person name="Humphray S.J."/>
            <person name="Jeong D.H."/>
            <person name="Jing Y."/>
            <person name="Jocker A."/>
            <person name="Kenton S.M."/>
            <person name="Kim D.J."/>
            <person name="Klee K."/>
            <person name="Lai H."/>
            <person name="Lang C."/>
            <person name="Lin S."/>
            <person name="Macmil S.L."/>
            <person name="Magdelenat G."/>
            <person name="Matthews L."/>
            <person name="McCorrison J."/>
            <person name="Monaghan E.L."/>
            <person name="Mun J.H."/>
            <person name="Najar F.Z."/>
            <person name="Nicholson C."/>
            <person name="Noirot C."/>
            <person name="O'Bleness M."/>
            <person name="Paule C.R."/>
            <person name="Poulain J."/>
            <person name="Prion F."/>
            <person name="Qin B."/>
            <person name="Qu C."/>
            <person name="Retzel E.F."/>
            <person name="Riddle C."/>
            <person name="Sallet E."/>
            <person name="Samain S."/>
            <person name="Samson N."/>
            <person name="Sanders I."/>
            <person name="Saurat O."/>
            <person name="Scarpelli C."/>
            <person name="Schiex T."/>
            <person name="Segurens B."/>
            <person name="Severin A.J."/>
            <person name="Sherrier D.J."/>
            <person name="Shi R."/>
            <person name="Sims S."/>
            <person name="Singer S.R."/>
            <person name="Sinharoy S."/>
            <person name="Sterck L."/>
            <person name="Viollet A."/>
            <person name="Wang B.B."/>
            <person name="Wang K."/>
            <person name="Wang M."/>
            <person name="Wang X."/>
            <person name="Warfsmann J."/>
            <person name="Weissenbach J."/>
            <person name="White D.D."/>
            <person name="White J.D."/>
            <person name="Wiley G.B."/>
            <person name="Wincker P."/>
            <person name="Xing Y."/>
            <person name="Yang L."/>
            <person name="Yao Z."/>
            <person name="Ying F."/>
            <person name="Zhai J."/>
            <person name="Zhou L."/>
            <person name="Zuber A."/>
            <person name="Denarie J."/>
            <person name="Dixon R.A."/>
            <person name="May G.D."/>
            <person name="Schwartz D.C."/>
            <person name="Rogers J."/>
            <person name="Quetier F."/>
            <person name="Town C.D."/>
            <person name="Roe B.A."/>
        </authorList>
    </citation>
    <scope>NUCLEOTIDE SEQUENCE [LARGE SCALE GENOMIC DNA]</scope>
    <source>
        <strain evidence="4">A17</strain>
        <strain evidence="6 7">cv. Jemalong A17</strain>
    </source>
</reference>
<feature type="chain" id="PRO_5014565803" evidence="1">
    <location>
        <begin position="23"/>
        <end position="60"/>
    </location>
</feature>
<reference evidence="3" key="1">
    <citation type="journal article" date="2007" name="Mol. Plant Microbe Interact.">
        <title>Genomic organization and evolutionary insights on GRP and NCR genes, two large nodule-specific gene families in Medicago truncatula.</title>
        <authorList>
            <person name="Alunni B."/>
            <person name="Kevei Z."/>
            <person name="Redondo-Nieto M."/>
            <person name="Kondorosi A."/>
            <person name="Mergaert P."/>
            <person name="Kondorosi E."/>
        </authorList>
    </citation>
    <scope>NUCLEOTIDE SEQUENCE</scope>
</reference>
<name>A7KH99_MEDTR</name>
<dbReference type="EMBL" id="PSQE01000005">
    <property type="protein sequence ID" value="RHN56112.1"/>
    <property type="molecule type" value="Genomic_DNA"/>
</dbReference>
<protein>
    <submittedName>
        <fullName evidence="4">Nodule Cysteine-Rich (NCR) secreted peptide</fullName>
    </submittedName>
    <submittedName>
        <fullName evidence="3">Nodule-specific cysteine-rich peptide 138</fullName>
    </submittedName>
    <submittedName>
        <fullName evidence="5">Putative Late nodulin</fullName>
    </submittedName>
</protein>